<dbReference type="SMART" id="SM00864">
    <property type="entry name" value="Tubulin"/>
    <property type="match status" value="1"/>
</dbReference>
<dbReference type="InterPro" id="IPR002452">
    <property type="entry name" value="Alpha_tubulin"/>
</dbReference>
<keyword evidence="7" id="KW-0479">Metal-binding</keyword>
<dbReference type="InterPro" id="IPR003008">
    <property type="entry name" value="Tubulin_FtsZ_GTPase"/>
</dbReference>
<dbReference type="AlphaFoldDB" id="Q7Z1L8"/>
<comment type="subunit">
    <text evidence="4 15">Dimer of alpha and beta chains. A typical microtubule is a hollow water-filled tube with an outer diameter of 25 nm and an inner diameter of 15 nM. Alpha-beta heterodimers associate head-to-tail to form protofilaments running lengthwise along the microtubule wall with the beta-tubulin subunit facing the microtubule plus end conferring a structural polarity. Microtubules usually have 13 protofilaments but different protofilament numbers can be found in some organisms and specialized cells.</text>
</comment>
<evidence type="ECO:0000256" key="15">
    <source>
        <dbReference type="RuleBase" id="RU000352"/>
    </source>
</evidence>
<comment type="cofactor">
    <cofactor evidence="1">
        <name>Mg(2+)</name>
        <dbReference type="ChEBI" id="CHEBI:18420"/>
    </cofactor>
</comment>
<dbReference type="GO" id="GO:0046872">
    <property type="term" value="F:metal ion binding"/>
    <property type="evidence" value="ECO:0007669"/>
    <property type="project" value="UniProtKB-KW"/>
</dbReference>
<evidence type="ECO:0000256" key="3">
    <source>
        <dbReference type="ARBA" id="ARBA00009636"/>
    </source>
</evidence>
<comment type="function">
    <text evidence="13 15">Tubulin is the major constituent of microtubules, a cylinder consisting of laterally associated linear protofilaments composed of alpha- and beta-tubulin heterodimers. Microtubules grow by the addition of GTP-tubulin dimers to the microtubule end, where a stabilizing cap forms. Below the cap, tubulin dimers are in GDP-bound state, owing to GTPase activity of alpha-tubulin.</text>
</comment>
<dbReference type="InterPro" id="IPR018316">
    <property type="entry name" value="Tubulin/FtsZ_2-layer-sand-dom"/>
</dbReference>
<dbReference type="GO" id="GO:0005525">
    <property type="term" value="F:GTP binding"/>
    <property type="evidence" value="ECO:0007669"/>
    <property type="project" value="UniProtKB-UniRule"/>
</dbReference>
<evidence type="ECO:0000256" key="5">
    <source>
        <dbReference type="ARBA" id="ARBA00022490"/>
    </source>
</evidence>
<dbReference type="InterPro" id="IPR017975">
    <property type="entry name" value="Tubulin_CS"/>
</dbReference>
<name>Q7Z1L8_SCHPL</name>
<feature type="domain" description="Tubulin/FtsZ GTPase" evidence="16">
    <location>
        <begin position="48"/>
        <end position="245"/>
    </location>
</feature>
<evidence type="ECO:0000256" key="9">
    <source>
        <dbReference type="ARBA" id="ARBA00022801"/>
    </source>
</evidence>
<dbReference type="SUPFAM" id="SSF55307">
    <property type="entry name" value="Tubulin C-terminal domain-like"/>
    <property type="match status" value="1"/>
</dbReference>
<sequence>MKEIICINIGQAGIQMANAIWELFCQEHGITADGKMRSGLTDGDSRAFNTFFFQSPSDQYVPRVLSIDLEPTVVDEIRTGTYRQLFHPDSLINGEEDAASNFARGHFTIGKSIIDVAMAQLRKVVDNCDGLEGFLMISSYGGGTGSGFQTLMLEKIGIEYAKRLKISVVIYPCPKLSTSTVEPYNAVLTSHFTLEQGELSVFFDNESMYDICTKTLDINRPTYSNLNRLLAQIYSAITVSLRYESSLNANLSQIVTNLIPYPRIHFSMVNYSPIVSAQRAAHEQFSVVELTRNVFEPGSQLLRVNMKVGKYMSCCLQYRGDITPRAVNEAIFEIKRRTDIKFVDWCPTGFKIGINSQPPTLIPGSGLAPSKSSVTMITNSTAIVTMWENINKKFTLLFNKRAFVHWYVGEGMEEGEFNEAIDNISYLLKDYKEVEMTNDEDLNKATVTNVSHSNIKEVTSYHEPTIDADLGNVYIQHDDEDQEDTDSNI</sequence>
<evidence type="ECO:0000256" key="6">
    <source>
        <dbReference type="ARBA" id="ARBA00022701"/>
    </source>
</evidence>
<evidence type="ECO:0000259" key="17">
    <source>
        <dbReference type="SMART" id="SM00865"/>
    </source>
</evidence>
<proteinExistence type="evidence at transcript level"/>
<comment type="catalytic activity">
    <reaction evidence="14">
        <text>GTP + H2O = GDP + phosphate + H(+)</text>
        <dbReference type="Rhea" id="RHEA:19669"/>
        <dbReference type="ChEBI" id="CHEBI:15377"/>
        <dbReference type="ChEBI" id="CHEBI:15378"/>
        <dbReference type="ChEBI" id="CHEBI:37565"/>
        <dbReference type="ChEBI" id="CHEBI:43474"/>
        <dbReference type="ChEBI" id="CHEBI:58189"/>
    </reaction>
    <physiologicalReaction direction="left-to-right" evidence="14">
        <dbReference type="Rhea" id="RHEA:19670"/>
    </physiologicalReaction>
</comment>
<dbReference type="Gene3D" id="3.40.50.1440">
    <property type="entry name" value="Tubulin/FtsZ, GTPase domain"/>
    <property type="match status" value="1"/>
</dbReference>
<dbReference type="InterPro" id="IPR036525">
    <property type="entry name" value="Tubulin/FtsZ_GTPase_sf"/>
</dbReference>
<dbReference type="GO" id="GO:0005874">
    <property type="term" value="C:microtubule"/>
    <property type="evidence" value="ECO:0007669"/>
    <property type="project" value="UniProtKB-KW"/>
</dbReference>
<dbReference type="InterPro" id="IPR037103">
    <property type="entry name" value="Tubulin/FtsZ-like_C"/>
</dbReference>
<evidence type="ECO:0000256" key="8">
    <source>
        <dbReference type="ARBA" id="ARBA00022741"/>
    </source>
</evidence>
<evidence type="ECO:0000256" key="7">
    <source>
        <dbReference type="ARBA" id="ARBA00022723"/>
    </source>
</evidence>
<keyword evidence="10" id="KW-0460">Magnesium</keyword>
<dbReference type="CDD" id="cd02186">
    <property type="entry name" value="alpha_tubulin"/>
    <property type="match status" value="1"/>
</dbReference>
<reference evidence="18" key="1">
    <citation type="journal article" date="2003" name="Biochim. Biophys. Acta">
        <title>Molecular characterization and expression of a divergent alpha-tubulin in planarian Schmidtea polychroa.</title>
        <authorList>
            <person name="Simoncelli F."/>
            <person name="Sorbolini S."/>
            <person name="Fagotti A."/>
            <person name="Di Rosa I."/>
            <person name="Porceddu A."/>
            <person name="Pascolini R."/>
        </authorList>
    </citation>
    <scope>NUCLEOTIDE SEQUENCE</scope>
</reference>
<dbReference type="Pfam" id="PF00091">
    <property type="entry name" value="Tubulin"/>
    <property type="match status" value="1"/>
</dbReference>
<evidence type="ECO:0000259" key="16">
    <source>
        <dbReference type="SMART" id="SM00864"/>
    </source>
</evidence>
<protein>
    <recommendedName>
        <fullName evidence="15">Tubulin alpha chain</fullName>
    </recommendedName>
</protein>
<evidence type="ECO:0000256" key="14">
    <source>
        <dbReference type="ARBA" id="ARBA00049117"/>
    </source>
</evidence>
<evidence type="ECO:0000256" key="4">
    <source>
        <dbReference type="ARBA" id="ARBA00011747"/>
    </source>
</evidence>
<dbReference type="Pfam" id="PF03953">
    <property type="entry name" value="Tubulin_C"/>
    <property type="match status" value="1"/>
</dbReference>
<keyword evidence="5" id="KW-0963">Cytoplasm</keyword>
<dbReference type="GO" id="GO:0005200">
    <property type="term" value="F:structural constituent of cytoskeleton"/>
    <property type="evidence" value="ECO:0007669"/>
    <property type="project" value="InterPro"/>
</dbReference>
<dbReference type="GO" id="GO:0016787">
    <property type="term" value="F:hydrolase activity"/>
    <property type="evidence" value="ECO:0007669"/>
    <property type="project" value="UniProtKB-KW"/>
</dbReference>
<keyword evidence="9" id="KW-0378">Hydrolase</keyword>
<dbReference type="Gene3D" id="1.10.287.600">
    <property type="entry name" value="Helix hairpin bin"/>
    <property type="match status" value="1"/>
</dbReference>
<dbReference type="SUPFAM" id="SSF52490">
    <property type="entry name" value="Tubulin nucleotide-binding domain-like"/>
    <property type="match status" value="1"/>
</dbReference>
<evidence type="ECO:0000256" key="10">
    <source>
        <dbReference type="ARBA" id="ARBA00022842"/>
    </source>
</evidence>
<dbReference type="InterPro" id="IPR008280">
    <property type="entry name" value="Tub_FtsZ_C"/>
</dbReference>
<evidence type="ECO:0000256" key="11">
    <source>
        <dbReference type="ARBA" id="ARBA00023134"/>
    </source>
</evidence>
<dbReference type="InterPro" id="IPR023123">
    <property type="entry name" value="Tubulin_C"/>
</dbReference>
<dbReference type="GO" id="GO:0007017">
    <property type="term" value="P:microtubule-based process"/>
    <property type="evidence" value="ECO:0007669"/>
    <property type="project" value="InterPro"/>
</dbReference>
<evidence type="ECO:0000256" key="12">
    <source>
        <dbReference type="ARBA" id="ARBA00023212"/>
    </source>
</evidence>
<keyword evidence="6 15" id="KW-0493">Microtubule</keyword>
<dbReference type="FunFam" id="3.40.50.1440:FF:000011">
    <property type="entry name" value="Tubulin alpha chain"/>
    <property type="match status" value="1"/>
</dbReference>
<organism evidence="18">
    <name type="scientific">Schmidtea polychroa</name>
    <name type="common">Freshwater planarian flatworm</name>
    <name type="synonym">Dugesia polychroa</name>
    <dbReference type="NCBI Taxonomy" id="50054"/>
    <lineage>
        <taxon>Eukaryota</taxon>
        <taxon>Metazoa</taxon>
        <taxon>Spiralia</taxon>
        <taxon>Lophotrochozoa</taxon>
        <taxon>Platyhelminthes</taxon>
        <taxon>Rhabditophora</taxon>
        <taxon>Seriata</taxon>
        <taxon>Tricladida</taxon>
        <taxon>Continenticola</taxon>
        <taxon>Geoplanoidea</taxon>
        <taxon>Dugesiidae</taxon>
        <taxon>Schmidtea</taxon>
    </lineage>
</organism>
<evidence type="ECO:0000313" key="18">
    <source>
        <dbReference type="EMBL" id="AAP47197.1"/>
    </source>
</evidence>
<keyword evidence="11 15" id="KW-0342">GTP-binding</keyword>
<keyword evidence="8 15" id="KW-0547">Nucleotide-binding</keyword>
<dbReference type="PRINTS" id="PR01161">
    <property type="entry name" value="TUBULIN"/>
</dbReference>
<comment type="similarity">
    <text evidence="3 15">Belongs to the tubulin family.</text>
</comment>
<feature type="domain" description="Tubulin/FtsZ 2-layer sandwich" evidence="17">
    <location>
        <begin position="247"/>
        <end position="392"/>
    </location>
</feature>
<keyword evidence="12" id="KW-0206">Cytoskeleton</keyword>
<dbReference type="PROSITE" id="PS00227">
    <property type="entry name" value="TUBULIN"/>
    <property type="match status" value="1"/>
</dbReference>
<dbReference type="Gene3D" id="3.30.1330.20">
    <property type="entry name" value="Tubulin/FtsZ, C-terminal domain"/>
    <property type="match status" value="1"/>
</dbReference>
<dbReference type="EMBL" id="AF516884">
    <property type="protein sequence ID" value="AAP47197.1"/>
    <property type="molecule type" value="mRNA"/>
</dbReference>
<evidence type="ECO:0000256" key="1">
    <source>
        <dbReference type="ARBA" id="ARBA00001946"/>
    </source>
</evidence>
<evidence type="ECO:0000256" key="2">
    <source>
        <dbReference type="ARBA" id="ARBA00004245"/>
    </source>
</evidence>
<accession>Q7Z1L8</accession>
<dbReference type="PRINTS" id="PR01162">
    <property type="entry name" value="ALPHATUBULIN"/>
</dbReference>
<dbReference type="SMART" id="SM00865">
    <property type="entry name" value="Tubulin_C"/>
    <property type="match status" value="1"/>
</dbReference>
<comment type="subcellular location">
    <subcellularLocation>
        <location evidence="2">Cytoplasm</location>
        <location evidence="2">Cytoskeleton</location>
    </subcellularLocation>
</comment>
<dbReference type="InterPro" id="IPR000217">
    <property type="entry name" value="Tubulin"/>
</dbReference>
<evidence type="ECO:0000256" key="13">
    <source>
        <dbReference type="ARBA" id="ARBA00034296"/>
    </source>
</evidence>
<dbReference type="PANTHER" id="PTHR11588">
    <property type="entry name" value="TUBULIN"/>
    <property type="match status" value="1"/>
</dbReference>